<dbReference type="PANTHER" id="PTHR31973">
    <property type="entry name" value="POLYPROTEIN, PUTATIVE-RELATED"/>
    <property type="match status" value="1"/>
</dbReference>
<dbReference type="PANTHER" id="PTHR31973:SF195">
    <property type="entry name" value="MUDR FAMILY TRANSPOSASE"/>
    <property type="match status" value="1"/>
</dbReference>
<accession>A0A8T2CSV2</accession>
<reference evidence="1 2" key="1">
    <citation type="submission" date="2020-12" db="EMBL/GenBank/DDBJ databases">
        <title>Concerted genomic and epigenomic changes stabilize Arabidopsis allopolyploids.</title>
        <authorList>
            <person name="Chen Z."/>
        </authorList>
    </citation>
    <scope>NUCLEOTIDE SEQUENCE [LARGE SCALE GENOMIC DNA]</scope>
    <source>
        <strain evidence="1">As9502</strain>
        <tissue evidence="1">Leaf</tissue>
    </source>
</reference>
<name>A0A8T2CSV2_ARASU</name>
<dbReference type="Proteomes" id="UP000694251">
    <property type="component" value="Chromosome 6"/>
</dbReference>
<organism evidence="1 2">
    <name type="scientific">Arabidopsis suecica</name>
    <name type="common">Swedish thale-cress</name>
    <name type="synonym">Cardaminopsis suecica</name>
    <dbReference type="NCBI Taxonomy" id="45249"/>
    <lineage>
        <taxon>Eukaryota</taxon>
        <taxon>Viridiplantae</taxon>
        <taxon>Streptophyta</taxon>
        <taxon>Embryophyta</taxon>
        <taxon>Tracheophyta</taxon>
        <taxon>Spermatophyta</taxon>
        <taxon>Magnoliopsida</taxon>
        <taxon>eudicotyledons</taxon>
        <taxon>Gunneridae</taxon>
        <taxon>Pentapetalae</taxon>
        <taxon>rosids</taxon>
        <taxon>malvids</taxon>
        <taxon>Brassicales</taxon>
        <taxon>Brassicaceae</taxon>
        <taxon>Camelineae</taxon>
        <taxon>Arabidopsis</taxon>
    </lineage>
</organism>
<proteinExistence type="predicted"/>
<evidence type="ECO:0000313" key="2">
    <source>
        <dbReference type="Proteomes" id="UP000694251"/>
    </source>
</evidence>
<sequence>MVSSEETILHVTKEYEMTELIMKEEPTTQMTVVKQATKAEGPSTEATVNELLKEKVHVESKEEGIGGFGNCNLPNTQPCNVYGMVEENIHVPNTHVEEEQVTNAAEDGDDDESRFAYCDDSDGTDSDDENFSLYRIPPEEEEKPKLPIKKRSLGIYIEEEKEEATYATLEVFSLELAVGQCFETKEDLETRLKILTVLQKFDFDVAKSTPTILILKCWVKEYQWRVRATPVDEYPKFQVRVFVSEHTCSVTDRSSRSRQATHDILGLLYKDYVGRIGPKVLPMHIAEALNKRWQIKMDYWKAYRTLRSARELVRGSPESGYEQLPVYLYMLRRENPGTFMRLEVDETHRFKYLFLAFGASILGFPFMRKVVVVDGTFLQENIYGRFLQQQRKMVIFRYTR</sequence>
<protein>
    <submittedName>
        <fullName evidence="1">Transposase MuDR plant</fullName>
    </submittedName>
</protein>
<gene>
    <name evidence="1" type="ORF">ISN44_As06g041070</name>
</gene>
<comment type="caution">
    <text evidence="1">The sequence shown here is derived from an EMBL/GenBank/DDBJ whole genome shotgun (WGS) entry which is preliminary data.</text>
</comment>
<dbReference type="OrthoDB" id="1113145at2759"/>
<keyword evidence="2" id="KW-1185">Reference proteome</keyword>
<dbReference type="EMBL" id="JAEFBJ010000006">
    <property type="protein sequence ID" value="KAG7599944.1"/>
    <property type="molecule type" value="Genomic_DNA"/>
</dbReference>
<evidence type="ECO:0000313" key="1">
    <source>
        <dbReference type="EMBL" id="KAG7599944.1"/>
    </source>
</evidence>
<dbReference type="AlphaFoldDB" id="A0A8T2CSV2"/>